<keyword evidence="2" id="KW-1185">Reference proteome</keyword>
<sequence>MNIYFTNSNIDFFTQLSVFAFRGGRSNPNMIRTWRLYQGGEITAIEKQEQPDL</sequence>
<evidence type="ECO:0000313" key="1">
    <source>
        <dbReference type="EMBL" id="SMD08170.1"/>
    </source>
</evidence>
<dbReference type="AlphaFoldDB" id="A0A1W2EEI2"/>
<dbReference type="Proteomes" id="UP000192418">
    <property type="component" value="Unassembled WGS sequence"/>
</dbReference>
<proteinExistence type="predicted"/>
<name>A0A1W2EEI2_9BACT</name>
<dbReference type="STRING" id="1121400.SAMN02746065_13016"/>
<protein>
    <submittedName>
        <fullName evidence="1">Uncharacterized protein</fullName>
    </submittedName>
</protein>
<accession>A0A1W2EEI2</accession>
<dbReference type="EMBL" id="FWXY01000030">
    <property type="protein sequence ID" value="SMD08170.1"/>
    <property type="molecule type" value="Genomic_DNA"/>
</dbReference>
<organism evidence="1 2">
    <name type="scientific">Desulfocicer vacuolatum DSM 3385</name>
    <dbReference type="NCBI Taxonomy" id="1121400"/>
    <lineage>
        <taxon>Bacteria</taxon>
        <taxon>Pseudomonadati</taxon>
        <taxon>Thermodesulfobacteriota</taxon>
        <taxon>Desulfobacteria</taxon>
        <taxon>Desulfobacterales</taxon>
        <taxon>Desulfobacteraceae</taxon>
        <taxon>Desulfocicer</taxon>
    </lineage>
</organism>
<evidence type="ECO:0000313" key="2">
    <source>
        <dbReference type="Proteomes" id="UP000192418"/>
    </source>
</evidence>
<reference evidence="1 2" key="1">
    <citation type="submission" date="2017-04" db="EMBL/GenBank/DDBJ databases">
        <authorList>
            <person name="Afonso C.L."/>
            <person name="Miller P.J."/>
            <person name="Scott M.A."/>
            <person name="Spackman E."/>
            <person name="Goraichik I."/>
            <person name="Dimitrov K.M."/>
            <person name="Suarez D.L."/>
            <person name="Swayne D.E."/>
        </authorList>
    </citation>
    <scope>NUCLEOTIDE SEQUENCE [LARGE SCALE GENOMIC DNA]</scope>
    <source>
        <strain evidence="1 2">DSM 3385</strain>
    </source>
</reference>
<gene>
    <name evidence="1" type="ORF">SAMN02746065_13016</name>
</gene>